<dbReference type="PANTHER" id="PTHR43847:SF1">
    <property type="entry name" value="BLL3993 PROTEIN"/>
    <property type="match status" value="1"/>
</dbReference>
<keyword evidence="6" id="KW-0808">Transferase</keyword>
<feature type="transmembrane region" description="Helical" evidence="5">
    <location>
        <begin position="73"/>
        <end position="92"/>
    </location>
</feature>
<comment type="subcellular location">
    <subcellularLocation>
        <location evidence="1">Endomembrane system</location>
        <topology evidence="1">Multi-pass membrane protein</topology>
    </subcellularLocation>
</comment>
<evidence type="ECO:0000256" key="1">
    <source>
        <dbReference type="ARBA" id="ARBA00004127"/>
    </source>
</evidence>
<dbReference type="Gene3D" id="1.20.120.1630">
    <property type="match status" value="1"/>
</dbReference>
<feature type="transmembrane region" description="Helical" evidence="5">
    <location>
        <begin position="45"/>
        <end position="61"/>
    </location>
</feature>
<evidence type="ECO:0000313" key="6">
    <source>
        <dbReference type="EMBL" id="QMW05794.1"/>
    </source>
</evidence>
<evidence type="ECO:0000313" key="7">
    <source>
        <dbReference type="Proteomes" id="UP000515369"/>
    </source>
</evidence>
<protein>
    <submittedName>
        <fullName evidence="6">Isoprenylcysteine carboxylmethyltransferase family protein</fullName>
    </submittedName>
</protein>
<dbReference type="Pfam" id="PF04191">
    <property type="entry name" value="PEMT"/>
    <property type="match status" value="1"/>
</dbReference>
<keyword evidence="6" id="KW-0489">Methyltransferase</keyword>
<keyword evidence="3 5" id="KW-1133">Transmembrane helix</keyword>
<dbReference type="InterPro" id="IPR052527">
    <property type="entry name" value="Metal_cation-efflux_comp"/>
</dbReference>
<dbReference type="InterPro" id="IPR007318">
    <property type="entry name" value="Phopholipid_MeTrfase"/>
</dbReference>
<accession>A0A7G5H3V2</accession>
<dbReference type="AlphaFoldDB" id="A0A7G5H3V2"/>
<dbReference type="EMBL" id="CP059732">
    <property type="protein sequence ID" value="QMW05794.1"/>
    <property type="molecule type" value="Genomic_DNA"/>
</dbReference>
<evidence type="ECO:0000256" key="5">
    <source>
        <dbReference type="SAM" id="Phobius"/>
    </source>
</evidence>
<dbReference type="GO" id="GO:0032259">
    <property type="term" value="P:methylation"/>
    <property type="evidence" value="ECO:0007669"/>
    <property type="project" value="UniProtKB-KW"/>
</dbReference>
<evidence type="ECO:0000256" key="3">
    <source>
        <dbReference type="ARBA" id="ARBA00022989"/>
    </source>
</evidence>
<proteinExistence type="predicted"/>
<evidence type="ECO:0000256" key="4">
    <source>
        <dbReference type="ARBA" id="ARBA00023136"/>
    </source>
</evidence>
<organism evidence="6 7">
    <name type="scientific">Spirosoma foliorum</name>
    <dbReference type="NCBI Taxonomy" id="2710596"/>
    <lineage>
        <taxon>Bacteria</taxon>
        <taxon>Pseudomonadati</taxon>
        <taxon>Bacteroidota</taxon>
        <taxon>Cytophagia</taxon>
        <taxon>Cytophagales</taxon>
        <taxon>Cytophagaceae</taxon>
        <taxon>Spirosoma</taxon>
    </lineage>
</organism>
<dbReference type="RefSeq" id="WP_182463172.1">
    <property type="nucleotide sequence ID" value="NZ_CP059732.1"/>
</dbReference>
<dbReference type="PANTHER" id="PTHR43847">
    <property type="entry name" value="BLL3993 PROTEIN"/>
    <property type="match status" value="1"/>
</dbReference>
<dbReference type="KEGG" id="sfol:H3H32_13310"/>
<keyword evidence="7" id="KW-1185">Reference proteome</keyword>
<reference evidence="6 7" key="1">
    <citation type="submission" date="2020-07" db="EMBL/GenBank/DDBJ databases">
        <title>Spirosoma foliorum sp. nov., isolated from the leaves on the Nejang mountain Korea, Republic of.</title>
        <authorList>
            <person name="Ho H."/>
            <person name="Lee Y.-J."/>
            <person name="Nurcahyanto D.-A."/>
            <person name="Kim S.-G."/>
        </authorList>
    </citation>
    <scope>NUCLEOTIDE SEQUENCE [LARGE SCALE GENOMIC DNA]</scope>
    <source>
        <strain evidence="6 7">PL0136</strain>
    </source>
</reference>
<dbReference type="GO" id="GO:0012505">
    <property type="term" value="C:endomembrane system"/>
    <property type="evidence" value="ECO:0007669"/>
    <property type="project" value="UniProtKB-SubCell"/>
</dbReference>
<evidence type="ECO:0000256" key="2">
    <source>
        <dbReference type="ARBA" id="ARBA00022692"/>
    </source>
</evidence>
<name>A0A7G5H3V2_9BACT</name>
<keyword evidence="4 5" id="KW-0472">Membrane</keyword>
<feature type="transmembrane region" description="Helical" evidence="5">
    <location>
        <begin position="6"/>
        <end position="24"/>
    </location>
</feature>
<sequence length="189" mass="22062">MLITYFPQITWGIFWIGWAIWGYITRRRVHIQQQSNTSWYRRIHVALVVLSFILLLNPLPLSFNKPFSVLPHWVHLLGMGLMLMGMVFGAWARHVLADNWSGAIQQVEKQMLVTNGPYKYIRNPMYTGILSAALGTTLYQLSWSSLTGLLTLSTIYAVKIRREEHFLRQVFPGYAAYSQHTWRLLPFIY</sequence>
<dbReference type="GO" id="GO:0008168">
    <property type="term" value="F:methyltransferase activity"/>
    <property type="evidence" value="ECO:0007669"/>
    <property type="project" value="UniProtKB-KW"/>
</dbReference>
<keyword evidence="2 5" id="KW-0812">Transmembrane</keyword>
<gene>
    <name evidence="6" type="ORF">H3H32_13310</name>
</gene>
<dbReference type="Proteomes" id="UP000515369">
    <property type="component" value="Chromosome"/>
</dbReference>